<name>J7F8Z4_9CAUD</name>
<protein>
    <submittedName>
        <fullName evidence="1">Structural protein</fullName>
    </submittedName>
</protein>
<sequence length="340" mass="37522">MAITYLIPKIVKVQITGLPLSAEEAGLSVIGDWQYPRYSLSMSAYQPFQVFGDWQYPGYSAIGTVTDGAPYKPPVYFESIPEVVKISAFPLEAEPVRLSQPVAGQWDYPRYGVIGRVEFVGVGVGAWDYLGYSADGVLQQNGAVFGDWEYPQYDAFGGSISVEGMLYYPQYSTDGLVSAGTIGDWEYRRYEFEGSVVKVPDNAVDAAFIYPPYQAEAVVVQQISGVLVANYWSYTLAGQIGIQYGSGDWDYPGYSLEGVAAPNGAVFGDWEYPTYEASGSVEEYGFRGELNYPTYGVDGFIGFPGVGVGIWNYPVYSLRGVIGDKVGGRRRRQFMVIRKW</sequence>
<accession>J7F8Z4</accession>
<dbReference type="Proteomes" id="UP000003754">
    <property type="component" value="Segment"/>
</dbReference>
<dbReference type="GeneID" id="14012060"/>
<dbReference type="KEGG" id="vg:14012060"/>
<dbReference type="RefSeq" id="YP_007006563.1">
    <property type="nucleotide sequence ID" value="NC_019519.1"/>
</dbReference>
<evidence type="ECO:0000313" key="2">
    <source>
        <dbReference type="Proteomes" id="UP000003754"/>
    </source>
</evidence>
<gene>
    <name evidence="1" type="ORF">7-7-1_000108</name>
</gene>
<proteinExistence type="predicted"/>
<keyword evidence="2" id="KW-1185">Reference proteome</keyword>
<reference evidence="1 2" key="1">
    <citation type="submission" date="2011-12" db="EMBL/GenBank/DDBJ databases">
        <title>The genome sequence of the flagella-specific Agrobacterium bacteriophage 7-7-1.</title>
        <authorList>
            <person name="Schmitt R."/>
            <person name="Van den Bossche A."/>
            <person name="Lavigne R."/>
            <person name="Kropinski A.M."/>
        </authorList>
    </citation>
    <scope>NUCLEOTIDE SEQUENCE [LARGE SCALE GENOMIC DNA]</scope>
</reference>
<dbReference type="EMBL" id="JQ312117">
    <property type="protein sequence ID" value="AFH19805.1"/>
    <property type="molecule type" value="Genomic_DNA"/>
</dbReference>
<organism evidence="1 2">
    <name type="scientific">Agrobacterium phage 7-7-1</name>
    <dbReference type="NCBI Taxonomy" id="1161931"/>
    <lineage>
        <taxon>Viruses</taxon>
        <taxon>Duplodnaviria</taxon>
        <taxon>Heunggongvirae</taxon>
        <taxon>Uroviricota</taxon>
        <taxon>Caudoviricetes</taxon>
        <taxon>Schmittlotzvirus</taxon>
        <taxon>Schmittlotzvirus sv771</taxon>
    </lineage>
</organism>
<evidence type="ECO:0000313" key="1">
    <source>
        <dbReference type="EMBL" id="AFH19805.1"/>
    </source>
</evidence>